<organism evidence="3 4">
    <name type="scientific">Caulobacter flavus</name>
    <dbReference type="NCBI Taxonomy" id="1679497"/>
    <lineage>
        <taxon>Bacteria</taxon>
        <taxon>Pseudomonadati</taxon>
        <taxon>Pseudomonadota</taxon>
        <taxon>Alphaproteobacteria</taxon>
        <taxon>Caulobacterales</taxon>
        <taxon>Caulobacteraceae</taxon>
        <taxon>Caulobacter</taxon>
    </lineage>
</organism>
<dbReference type="Pfam" id="PF00144">
    <property type="entry name" value="Beta-lactamase"/>
    <property type="match status" value="1"/>
</dbReference>
<dbReference type="RefSeq" id="WP_101713564.1">
    <property type="nucleotide sequence ID" value="NZ_CP026100.1"/>
</dbReference>
<evidence type="ECO:0000313" key="4">
    <source>
        <dbReference type="Proteomes" id="UP000234483"/>
    </source>
</evidence>
<dbReference type="KEGG" id="cfh:C1707_04935"/>
<dbReference type="OrthoDB" id="5705574at2"/>
<dbReference type="AlphaFoldDB" id="A0A2N5CSN9"/>
<gene>
    <name evidence="2" type="ORF">C1707_04935</name>
    <name evidence="3" type="ORF">CFHF_13710</name>
</gene>
<dbReference type="Proteomes" id="UP000281192">
    <property type="component" value="Chromosome"/>
</dbReference>
<feature type="domain" description="Beta-lactamase-related" evidence="1">
    <location>
        <begin position="25"/>
        <end position="362"/>
    </location>
</feature>
<dbReference type="EMBL" id="PJRQ01000026">
    <property type="protein sequence ID" value="PLR13894.1"/>
    <property type="molecule type" value="Genomic_DNA"/>
</dbReference>
<evidence type="ECO:0000313" key="3">
    <source>
        <dbReference type="EMBL" id="PLR13894.1"/>
    </source>
</evidence>
<evidence type="ECO:0000313" key="5">
    <source>
        <dbReference type="Proteomes" id="UP000281192"/>
    </source>
</evidence>
<sequence>MSLDITGVCPAPFAQVYDAFEANFDPASPGGGELGARFSLAIDGEVVVDLMAGHADRKREVAFGPETLTPLFSTTKAIAALLVARLVDQGRLTYDQTVASVWPEFAQNGKAQITVGQVMSHQDGLSGFLDEVDPAIWFDWEATTAKLAAMAPLWPVGSASGYHPVTFGYTAGEIFRRVDGRTMGTALREDLAGPLGLDIWIGLPDSEHGRCADLMRPTAFPKFGEINDAIRAAFMTKWAAPGGRGTGEWRRAEIPSANGHATAHSLARLMGALASGGTLDGVKVLSPEAMEKARAERIAGQDLVLPYQISWGAGFMRNTPNFFYGPTADAFGHSGWGGSCAFADPKTGVSGSYVMNRQGNELIGDPRAVSLIKAAYASL</sequence>
<dbReference type="InterPro" id="IPR001466">
    <property type="entry name" value="Beta-lactam-related"/>
</dbReference>
<accession>A0A2N5CSN9</accession>
<reference evidence="3 4" key="1">
    <citation type="submission" date="2017-12" db="EMBL/GenBank/DDBJ databases">
        <title>The genome sequence of Caulobacter flavus CGMCC1 15093.</title>
        <authorList>
            <person name="Gao J."/>
            <person name="Mao X."/>
            <person name="Sun J."/>
        </authorList>
    </citation>
    <scope>NUCLEOTIDE SEQUENCE [LARGE SCALE GENOMIC DNA]</scope>
    <source>
        <strain evidence="3 4">CGMCC1 15093</strain>
    </source>
</reference>
<dbReference type="Gene3D" id="3.40.710.10">
    <property type="entry name" value="DD-peptidase/beta-lactamase superfamily"/>
    <property type="match status" value="1"/>
</dbReference>
<dbReference type="SUPFAM" id="SSF56601">
    <property type="entry name" value="beta-lactamase/transpeptidase-like"/>
    <property type="match status" value="1"/>
</dbReference>
<dbReference type="EMBL" id="CP026100">
    <property type="protein sequence ID" value="AYV45649.1"/>
    <property type="molecule type" value="Genomic_DNA"/>
</dbReference>
<dbReference type="PANTHER" id="PTHR43319:SF3">
    <property type="entry name" value="BETA-LACTAMASE-RELATED DOMAIN-CONTAINING PROTEIN"/>
    <property type="match status" value="1"/>
</dbReference>
<evidence type="ECO:0000259" key="1">
    <source>
        <dbReference type="Pfam" id="PF00144"/>
    </source>
</evidence>
<name>A0A2N5CSN9_9CAUL</name>
<dbReference type="PANTHER" id="PTHR43319">
    <property type="entry name" value="BETA-LACTAMASE-RELATED"/>
    <property type="match status" value="1"/>
</dbReference>
<proteinExistence type="predicted"/>
<reference evidence="2 5" key="2">
    <citation type="submission" date="2018-01" db="EMBL/GenBank/DDBJ databases">
        <title>Complete genome sequence of Caulobacter flavus RHGG3.</title>
        <authorList>
            <person name="Yang E."/>
        </authorList>
    </citation>
    <scope>NUCLEOTIDE SEQUENCE [LARGE SCALE GENOMIC DNA]</scope>
    <source>
        <strain evidence="2 5">RHGG3</strain>
    </source>
</reference>
<dbReference type="Proteomes" id="UP000234483">
    <property type="component" value="Unassembled WGS sequence"/>
</dbReference>
<evidence type="ECO:0000313" key="2">
    <source>
        <dbReference type="EMBL" id="AYV45649.1"/>
    </source>
</evidence>
<protein>
    <submittedName>
        <fullName evidence="3">Esterase</fullName>
    </submittedName>
</protein>
<keyword evidence="5" id="KW-1185">Reference proteome</keyword>
<dbReference type="InterPro" id="IPR052907">
    <property type="entry name" value="Beta-lactamase/esterase"/>
</dbReference>
<dbReference type="InterPro" id="IPR012338">
    <property type="entry name" value="Beta-lactam/transpept-like"/>
</dbReference>